<protein>
    <submittedName>
        <fullName evidence="1">Uncharacterized protein</fullName>
    </submittedName>
</protein>
<evidence type="ECO:0000313" key="2">
    <source>
        <dbReference type="Proteomes" id="UP001195483"/>
    </source>
</evidence>
<keyword evidence="2" id="KW-1185">Reference proteome</keyword>
<evidence type="ECO:0000313" key="1">
    <source>
        <dbReference type="EMBL" id="KAK3578232.1"/>
    </source>
</evidence>
<name>A0AAE0RRD3_9BIVA</name>
<organism evidence="1 2">
    <name type="scientific">Potamilus streckersoni</name>
    <dbReference type="NCBI Taxonomy" id="2493646"/>
    <lineage>
        <taxon>Eukaryota</taxon>
        <taxon>Metazoa</taxon>
        <taxon>Spiralia</taxon>
        <taxon>Lophotrochozoa</taxon>
        <taxon>Mollusca</taxon>
        <taxon>Bivalvia</taxon>
        <taxon>Autobranchia</taxon>
        <taxon>Heteroconchia</taxon>
        <taxon>Palaeoheterodonta</taxon>
        <taxon>Unionida</taxon>
        <taxon>Unionoidea</taxon>
        <taxon>Unionidae</taxon>
        <taxon>Ambleminae</taxon>
        <taxon>Lampsilini</taxon>
        <taxon>Potamilus</taxon>
    </lineage>
</organism>
<accession>A0AAE0RRD3</accession>
<reference evidence="1" key="1">
    <citation type="journal article" date="2021" name="Genome Biol. Evol.">
        <title>A High-Quality Reference Genome for a Parasitic Bivalve with Doubly Uniparental Inheritance (Bivalvia: Unionida).</title>
        <authorList>
            <person name="Smith C.H."/>
        </authorList>
    </citation>
    <scope>NUCLEOTIDE SEQUENCE</scope>
    <source>
        <strain evidence="1">CHS0354</strain>
    </source>
</reference>
<dbReference type="Proteomes" id="UP001195483">
    <property type="component" value="Unassembled WGS sequence"/>
</dbReference>
<dbReference type="AlphaFoldDB" id="A0AAE0RRD3"/>
<reference evidence="1" key="3">
    <citation type="submission" date="2023-05" db="EMBL/GenBank/DDBJ databases">
        <authorList>
            <person name="Smith C.H."/>
        </authorList>
    </citation>
    <scope>NUCLEOTIDE SEQUENCE</scope>
    <source>
        <strain evidence="1">CHS0354</strain>
        <tissue evidence="1">Mantle</tissue>
    </source>
</reference>
<sequence>MNQEIQWKITSLNNDGTKKNIITNESTVSVAIDTNSGTKHINIANSGLCRLLGWPDKVNPVNAILSLEYNFTSGRSPKRFFFIWIGAPTTKLHLSVYSESLLRSTAPATFCHSLHH</sequence>
<proteinExistence type="predicted"/>
<dbReference type="EMBL" id="JAEAOA010001254">
    <property type="protein sequence ID" value="KAK3578232.1"/>
    <property type="molecule type" value="Genomic_DNA"/>
</dbReference>
<gene>
    <name evidence="1" type="ORF">CHS0354_020608</name>
</gene>
<comment type="caution">
    <text evidence="1">The sequence shown here is derived from an EMBL/GenBank/DDBJ whole genome shotgun (WGS) entry which is preliminary data.</text>
</comment>
<reference evidence="1" key="2">
    <citation type="journal article" date="2021" name="Genome Biol. Evol.">
        <title>Developing a high-quality reference genome for a parasitic bivalve with doubly uniparental inheritance (Bivalvia: Unionida).</title>
        <authorList>
            <person name="Smith C.H."/>
        </authorList>
    </citation>
    <scope>NUCLEOTIDE SEQUENCE</scope>
    <source>
        <strain evidence="1">CHS0354</strain>
        <tissue evidence="1">Mantle</tissue>
    </source>
</reference>